<dbReference type="GO" id="GO:0031071">
    <property type="term" value="F:cysteine desulfurase activity"/>
    <property type="evidence" value="ECO:0007669"/>
    <property type="project" value="UniProtKB-UniRule"/>
</dbReference>
<proteinExistence type="inferred from homology"/>
<name>A0A9D1GA39_9FIRM</name>
<evidence type="ECO:0000256" key="2">
    <source>
        <dbReference type="ARBA" id="ARBA00010447"/>
    </source>
</evidence>
<dbReference type="PROSITE" id="PS00595">
    <property type="entry name" value="AA_TRANSFER_CLASS_5"/>
    <property type="match status" value="1"/>
</dbReference>
<dbReference type="InterPro" id="IPR020578">
    <property type="entry name" value="Aminotrans_V_PyrdxlP_BS"/>
</dbReference>
<evidence type="ECO:0000313" key="11">
    <source>
        <dbReference type="Proteomes" id="UP000886833"/>
    </source>
</evidence>
<protein>
    <recommendedName>
        <fullName evidence="3 8">Cysteine desulfurase</fullName>
        <ecNumber evidence="3 8">2.8.1.7</ecNumber>
    </recommendedName>
</protein>
<dbReference type="InterPro" id="IPR015424">
    <property type="entry name" value="PyrdxlP-dep_Trfase"/>
</dbReference>
<dbReference type="InterPro" id="IPR010970">
    <property type="entry name" value="Cys_dSase_SufS"/>
</dbReference>
<dbReference type="NCBIfam" id="TIGR01979">
    <property type="entry name" value="sufS"/>
    <property type="match status" value="1"/>
</dbReference>
<evidence type="ECO:0000256" key="3">
    <source>
        <dbReference type="ARBA" id="ARBA00012239"/>
    </source>
</evidence>
<dbReference type="Proteomes" id="UP000886833">
    <property type="component" value="Unassembled WGS sequence"/>
</dbReference>
<dbReference type="GO" id="GO:0006534">
    <property type="term" value="P:cysteine metabolic process"/>
    <property type="evidence" value="ECO:0007669"/>
    <property type="project" value="UniProtKB-UniRule"/>
</dbReference>
<dbReference type="Gene3D" id="3.40.640.10">
    <property type="entry name" value="Type I PLP-dependent aspartate aminotransferase-like (Major domain)"/>
    <property type="match status" value="1"/>
</dbReference>
<dbReference type="EC" id="2.8.1.7" evidence="3 8"/>
<keyword evidence="4 8" id="KW-0808">Transferase</keyword>
<dbReference type="InterPro" id="IPR015422">
    <property type="entry name" value="PyrdxlP-dep_Trfase_small"/>
</dbReference>
<dbReference type="InterPro" id="IPR000192">
    <property type="entry name" value="Aminotrans_V_dom"/>
</dbReference>
<dbReference type="AlphaFoldDB" id="A0A9D1GA39"/>
<sequence length="401" mass="45656">MIIINREDFPILNNNIIYFDNGATTLKPKCVVETMTDYYYNYGANIHRGDYKISLKASEEYEKVRDKVKDFINAKSSKEIVFTSGDTDSINKIVFGFMKDYLNEGDEVLLTKSEHASNVLPWLELSKDKKIKINYIPLNDNHELTLEALINTITDKTKVISIAHITNVVGDVRDIHEISKIAHQHNIILVVDGAQSVPHMKTDVIKDDIDFLTFSAHKMLGPTGVGVLYAKEEYLEKMRPIEYGGGMNQYFEVTGEVEYKSIPTRFEAGTPPIAEVIGLGAAIDYLQSIGMDKIYQYEKELKRYLVSKLEKNPKVILYNKSTDSGVLAFNLEGIFSQDTAIYLDHYNICVRAGNHCAKILKDEINIKNTCRISLYFYNTKEEIDKLVEALEKSDDLFKVIL</sequence>
<reference evidence="10" key="2">
    <citation type="journal article" date="2021" name="PeerJ">
        <title>Extensive microbial diversity within the chicken gut microbiome revealed by metagenomics and culture.</title>
        <authorList>
            <person name="Gilroy R."/>
            <person name="Ravi A."/>
            <person name="Getino M."/>
            <person name="Pursley I."/>
            <person name="Horton D.L."/>
            <person name="Alikhan N.F."/>
            <person name="Baker D."/>
            <person name="Gharbi K."/>
            <person name="Hall N."/>
            <person name="Watson M."/>
            <person name="Adriaenssens E.M."/>
            <person name="Foster-Nyarko E."/>
            <person name="Jarju S."/>
            <person name="Secka A."/>
            <person name="Antonio M."/>
            <person name="Oren A."/>
            <person name="Chaudhuri R.R."/>
            <person name="La Ragione R."/>
            <person name="Hildebrand F."/>
            <person name="Pallen M.J."/>
        </authorList>
    </citation>
    <scope>NUCLEOTIDE SEQUENCE</scope>
    <source>
        <strain evidence="10">CHK195-26880</strain>
    </source>
</reference>
<evidence type="ECO:0000256" key="1">
    <source>
        <dbReference type="ARBA" id="ARBA00001933"/>
    </source>
</evidence>
<dbReference type="PIRSF" id="PIRSF005572">
    <property type="entry name" value="NifS"/>
    <property type="match status" value="1"/>
</dbReference>
<comment type="similarity">
    <text evidence="2 8">Belongs to the class-V pyridoxal-phosphate-dependent aminotransferase family. Csd subfamily.</text>
</comment>
<reference evidence="10" key="1">
    <citation type="submission" date="2020-10" db="EMBL/GenBank/DDBJ databases">
        <authorList>
            <person name="Gilroy R."/>
        </authorList>
    </citation>
    <scope>NUCLEOTIDE SEQUENCE</scope>
    <source>
        <strain evidence="10">CHK195-26880</strain>
    </source>
</reference>
<dbReference type="CDD" id="cd06453">
    <property type="entry name" value="SufS_like"/>
    <property type="match status" value="1"/>
</dbReference>
<dbReference type="PANTHER" id="PTHR43586">
    <property type="entry name" value="CYSTEINE DESULFURASE"/>
    <property type="match status" value="1"/>
</dbReference>
<evidence type="ECO:0000256" key="6">
    <source>
        <dbReference type="ARBA" id="ARBA00050776"/>
    </source>
</evidence>
<organism evidence="10 11">
    <name type="scientific">Candidatus Onthousia faecipullorum</name>
    <dbReference type="NCBI Taxonomy" id="2840887"/>
    <lineage>
        <taxon>Bacteria</taxon>
        <taxon>Bacillati</taxon>
        <taxon>Bacillota</taxon>
        <taxon>Bacilli</taxon>
        <taxon>Candidatus Onthousia</taxon>
    </lineage>
</organism>
<gene>
    <name evidence="10" type="ORF">IAB59_02355</name>
</gene>
<dbReference type="PANTHER" id="PTHR43586:SF8">
    <property type="entry name" value="CYSTEINE DESULFURASE 1, CHLOROPLASTIC"/>
    <property type="match status" value="1"/>
</dbReference>
<accession>A0A9D1GA39</accession>
<comment type="cofactor">
    <cofactor evidence="1 7">
        <name>pyridoxal 5'-phosphate</name>
        <dbReference type="ChEBI" id="CHEBI:597326"/>
    </cofactor>
</comment>
<dbReference type="SUPFAM" id="SSF53383">
    <property type="entry name" value="PLP-dependent transferases"/>
    <property type="match status" value="1"/>
</dbReference>
<evidence type="ECO:0000256" key="7">
    <source>
        <dbReference type="RuleBase" id="RU004504"/>
    </source>
</evidence>
<evidence type="ECO:0000256" key="8">
    <source>
        <dbReference type="RuleBase" id="RU004506"/>
    </source>
</evidence>
<feature type="domain" description="Aminotransferase class V" evidence="9">
    <location>
        <begin position="17"/>
        <end position="386"/>
    </location>
</feature>
<keyword evidence="5 8" id="KW-0663">Pyridoxal phosphate</keyword>
<dbReference type="InterPro" id="IPR015421">
    <property type="entry name" value="PyrdxlP-dep_Trfase_major"/>
</dbReference>
<dbReference type="InterPro" id="IPR016454">
    <property type="entry name" value="Cysteine_dSase"/>
</dbReference>
<evidence type="ECO:0000259" key="9">
    <source>
        <dbReference type="Pfam" id="PF00266"/>
    </source>
</evidence>
<evidence type="ECO:0000313" key="10">
    <source>
        <dbReference type="EMBL" id="HIT37307.1"/>
    </source>
</evidence>
<dbReference type="Gene3D" id="3.90.1150.10">
    <property type="entry name" value="Aspartate Aminotransferase, domain 1"/>
    <property type="match status" value="1"/>
</dbReference>
<dbReference type="EMBL" id="DVKQ01000029">
    <property type="protein sequence ID" value="HIT37307.1"/>
    <property type="molecule type" value="Genomic_DNA"/>
</dbReference>
<evidence type="ECO:0000256" key="4">
    <source>
        <dbReference type="ARBA" id="ARBA00022679"/>
    </source>
</evidence>
<comment type="function">
    <text evidence="8">Catalyzes the removal of elemental sulfur and selenium atoms from L-cysteine, L-cystine, L-selenocysteine, and L-selenocystine to produce L-alanine.</text>
</comment>
<comment type="caution">
    <text evidence="10">The sequence shown here is derived from an EMBL/GenBank/DDBJ whole genome shotgun (WGS) entry which is preliminary data.</text>
</comment>
<dbReference type="GO" id="GO:0030170">
    <property type="term" value="F:pyridoxal phosphate binding"/>
    <property type="evidence" value="ECO:0007669"/>
    <property type="project" value="UniProtKB-UniRule"/>
</dbReference>
<comment type="catalytic activity">
    <reaction evidence="6 8">
        <text>(sulfur carrier)-H + L-cysteine = (sulfur carrier)-SH + L-alanine</text>
        <dbReference type="Rhea" id="RHEA:43892"/>
        <dbReference type="Rhea" id="RHEA-COMP:14737"/>
        <dbReference type="Rhea" id="RHEA-COMP:14739"/>
        <dbReference type="ChEBI" id="CHEBI:29917"/>
        <dbReference type="ChEBI" id="CHEBI:35235"/>
        <dbReference type="ChEBI" id="CHEBI:57972"/>
        <dbReference type="ChEBI" id="CHEBI:64428"/>
        <dbReference type="EC" id="2.8.1.7"/>
    </reaction>
</comment>
<dbReference type="Pfam" id="PF00266">
    <property type="entry name" value="Aminotran_5"/>
    <property type="match status" value="1"/>
</dbReference>
<evidence type="ECO:0000256" key="5">
    <source>
        <dbReference type="ARBA" id="ARBA00022898"/>
    </source>
</evidence>